<keyword evidence="1" id="KW-0863">Zinc-finger</keyword>
<gene>
    <name evidence="4" type="ORF">DASB73_039770</name>
</gene>
<evidence type="ECO:0000256" key="1">
    <source>
        <dbReference type="PROSITE-ProRule" id="PRU00175"/>
    </source>
</evidence>
<keyword evidence="1" id="KW-0479">Metal-binding</keyword>
<evidence type="ECO:0000259" key="3">
    <source>
        <dbReference type="PROSITE" id="PS50089"/>
    </source>
</evidence>
<comment type="caution">
    <text evidence="4">The sequence shown here is derived from an EMBL/GenBank/DDBJ whole genome shotgun (WGS) entry which is preliminary data.</text>
</comment>
<protein>
    <recommendedName>
        <fullName evidence="3">RING-type domain-containing protein</fullName>
    </recommendedName>
</protein>
<feature type="domain" description="RING-type" evidence="3">
    <location>
        <begin position="292"/>
        <end position="342"/>
    </location>
</feature>
<reference evidence="4 5" key="1">
    <citation type="journal article" date="2023" name="Elife">
        <title>Identification of key yeast species and microbe-microbe interactions impacting larval growth of Drosophila in the wild.</title>
        <authorList>
            <person name="Mure A."/>
            <person name="Sugiura Y."/>
            <person name="Maeda R."/>
            <person name="Honda K."/>
            <person name="Sakurai N."/>
            <person name="Takahashi Y."/>
            <person name="Watada M."/>
            <person name="Katoh T."/>
            <person name="Gotoh A."/>
            <person name="Gotoh Y."/>
            <person name="Taniguchi I."/>
            <person name="Nakamura K."/>
            <person name="Hayashi T."/>
            <person name="Katayama T."/>
            <person name="Uemura T."/>
            <person name="Hattori Y."/>
        </authorList>
    </citation>
    <scope>NUCLEOTIDE SEQUENCE [LARGE SCALE GENOMIC DNA]</scope>
    <source>
        <strain evidence="4 5">SB-73</strain>
    </source>
</reference>
<feature type="compositionally biased region" description="Basic residues" evidence="2">
    <location>
        <begin position="32"/>
        <end position="41"/>
    </location>
</feature>
<dbReference type="GO" id="GO:0008270">
    <property type="term" value="F:zinc ion binding"/>
    <property type="evidence" value="ECO:0007669"/>
    <property type="project" value="UniProtKB-KW"/>
</dbReference>
<feature type="region of interest" description="Disordered" evidence="2">
    <location>
        <begin position="31"/>
        <end position="53"/>
    </location>
</feature>
<keyword evidence="5" id="KW-1185">Reference proteome</keyword>
<keyword evidence="1" id="KW-0862">Zinc</keyword>
<evidence type="ECO:0000313" key="4">
    <source>
        <dbReference type="EMBL" id="GMM53014.1"/>
    </source>
</evidence>
<proteinExistence type="predicted"/>
<name>A0AAV5RR64_STABA</name>
<dbReference type="InterPro" id="IPR001841">
    <property type="entry name" value="Znf_RING"/>
</dbReference>
<accession>A0AAV5RR64</accession>
<organism evidence="4 5">
    <name type="scientific">Starmerella bacillaris</name>
    <name type="common">Yeast</name>
    <name type="synonym">Candida zemplinina</name>
    <dbReference type="NCBI Taxonomy" id="1247836"/>
    <lineage>
        <taxon>Eukaryota</taxon>
        <taxon>Fungi</taxon>
        <taxon>Dikarya</taxon>
        <taxon>Ascomycota</taxon>
        <taxon>Saccharomycotina</taxon>
        <taxon>Dipodascomycetes</taxon>
        <taxon>Dipodascales</taxon>
        <taxon>Trichomonascaceae</taxon>
        <taxon>Starmerella</taxon>
    </lineage>
</organism>
<evidence type="ECO:0000313" key="5">
    <source>
        <dbReference type="Proteomes" id="UP001362899"/>
    </source>
</evidence>
<dbReference type="EMBL" id="BTGC01000008">
    <property type="protein sequence ID" value="GMM53014.1"/>
    <property type="molecule type" value="Genomic_DNA"/>
</dbReference>
<dbReference type="Proteomes" id="UP001362899">
    <property type="component" value="Unassembled WGS sequence"/>
</dbReference>
<evidence type="ECO:0000256" key="2">
    <source>
        <dbReference type="SAM" id="MobiDB-lite"/>
    </source>
</evidence>
<dbReference type="PROSITE" id="PS50089">
    <property type="entry name" value="ZF_RING_2"/>
    <property type="match status" value="1"/>
</dbReference>
<dbReference type="AlphaFoldDB" id="A0AAV5RR64"/>
<sequence>MRKDESETGLIDLTSDEIPVNPLNANIERETRTRKRKRTQRRSLSLDDTNLDDHGDIEITDVVKLSNDEPRRRGKQLRGDKSSLAVIDETKLTPQQKLERIRAQHSMGKAIDVQSRQNSQSQTNVRRGIRLSRFTNLRTPENMEQRYPLMFMLNSLMDPRNSGLIPPDGLFPMSHENSGADGPIGANGLNRRNRFDDPDGLFVPDFPFNPHMPTAQGISERNMMHPDLANSYSRNPQQSIEENIIRQTIQRSFDQISGHKSVTLKDLHLPADPAAPAEGYTRDVSVDTPLLCVNCDHELGKIGPDGDSYRVFVRGCGHVYCGQCTMKQSRLSGKKSRCPAPNCFEIHKKLRNKNKYREVYI</sequence>